<accession>X1MQA2</accession>
<proteinExistence type="predicted"/>
<protein>
    <submittedName>
        <fullName evidence="1">Uncharacterized protein</fullName>
    </submittedName>
</protein>
<name>X1MQA2_9ZZZZ</name>
<dbReference type="AlphaFoldDB" id="X1MQA2"/>
<feature type="non-terminal residue" evidence="1">
    <location>
        <position position="69"/>
    </location>
</feature>
<comment type="caution">
    <text evidence="1">The sequence shown here is derived from an EMBL/GenBank/DDBJ whole genome shotgun (WGS) entry which is preliminary data.</text>
</comment>
<dbReference type="EMBL" id="BARV01027106">
    <property type="protein sequence ID" value="GAI33847.1"/>
    <property type="molecule type" value="Genomic_DNA"/>
</dbReference>
<organism evidence="1">
    <name type="scientific">marine sediment metagenome</name>
    <dbReference type="NCBI Taxonomy" id="412755"/>
    <lineage>
        <taxon>unclassified sequences</taxon>
        <taxon>metagenomes</taxon>
        <taxon>ecological metagenomes</taxon>
    </lineage>
</organism>
<gene>
    <name evidence="1" type="ORF">S06H3_43674</name>
</gene>
<sequence>MSKKQGHLSISGVFISGFRGQRSALSSQRLLDQTSYALEYMSRALRMASKQTADIPACLSQDGLNYEIT</sequence>
<evidence type="ECO:0000313" key="1">
    <source>
        <dbReference type="EMBL" id="GAI33847.1"/>
    </source>
</evidence>
<reference evidence="1" key="1">
    <citation type="journal article" date="2014" name="Front. Microbiol.">
        <title>High frequency of phylogenetically diverse reductive dehalogenase-homologous genes in deep subseafloor sedimentary metagenomes.</title>
        <authorList>
            <person name="Kawai M."/>
            <person name="Futagami T."/>
            <person name="Toyoda A."/>
            <person name="Takaki Y."/>
            <person name="Nishi S."/>
            <person name="Hori S."/>
            <person name="Arai W."/>
            <person name="Tsubouchi T."/>
            <person name="Morono Y."/>
            <person name="Uchiyama I."/>
            <person name="Ito T."/>
            <person name="Fujiyama A."/>
            <person name="Inagaki F."/>
            <person name="Takami H."/>
        </authorList>
    </citation>
    <scope>NUCLEOTIDE SEQUENCE</scope>
    <source>
        <strain evidence="1">Expedition CK06-06</strain>
    </source>
</reference>